<dbReference type="Gramene" id="PNT69598">
    <property type="protein sequence ID" value="PNT69598"/>
    <property type="gene ID" value="BRADI_3g58349v3"/>
</dbReference>
<evidence type="ECO:0000313" key="3">
    <source>
        <dbReference type="Proteomes" id="UP000008810"/>
    </source>
</evidence>
<evidence type="ECO:0000313" key="2">
    <source>
        <dbReference type="EnsemblPlants" id="PNT69598"/>
    </source>
</evidence>
<reference evidence="2" key="3">
    <citation type="submission" date="2018-08" db="UniProtKB">
        <authorList>
            <consortium name="EnsemblPlants"/>
        </authorList>
    </citation>
    <scope>IDENTIFICATION</scope>
    <source>
        <strain evidence="2">cv. Bd21</strain>
    </source>
</reference>
<name>A0A2K2D5Q1_BRADI</name>
<dbReference type="InParanoid" id="A0A2K2D5Q1"/>
<reference evidence="1 2" key="1">
    <citation type="journal article" date="2010" name="Nature">
        <title>Genome sequencing and analysis of the model grass Brachypodium distachyon.</title>
        <authorList>
            <consortium name="International Brachypodium Initiative"/>
        </authorList>
    </citation>
    <scope>NUCLEOTIDE SEQUENCE [LARGE SCALE GENOMIC DNA]</scope>
    <source>
        <strain evidence="1 2">Bd21</strain>
    </source>
</reference>
<accession>A0A2K2D5Q1</accession>
<gene>
    <name evidence="1" type="ORF">BRADI_3g58349v3</name>
</gene>
<dbReference type="Proteomes" id="UP000008810">
    <property type="component" value="Chromosome 3"/>
</dbReference>
<dbReference type="OrthoDB" id="694177at2759"/>
<keyword evidence="3" id="KW-1185">Reference proteome</keyword>
<dbReference type="EMBL" id="CM000882">
    <property type="protein sequence ID" value="PNT69598.1"/>
    <property type="molecule type" value="Genomic_DNA"/>
</dbReference>
<dbReference type="EnsemblPlants" id="PNT69598">
    <property type="protein sequence ID" value="PNT69598"/>
    <property type="gene ID" value="BRADI_3g58349v3"/>
</dbReference>
<dbReference type="PANTHER" id="PTHR36617:SF7">
    <property type="entry name" value="OS01G0823550 PROTEIN"/>
    <property type="match status" value="1"/>
</dbReference>
<organism evidence="1">
    <name type="scientific">Brachypodium distachyon</name>
    <name type="common">Purple false brome</name>
    <name type="synonym">Trachynia distachya</name>
    <dbReference type="NCBI Taxonomy" id="15368"/>
    <lineage>
        <taxon>Eukaryota</taxon>
        <taxon>Viridiplantae</taxon>
        <taxon>Streptophyta</taxon>
        <taxon>Embryophyta</taxon>
        <taxon>Tracheophyta</taxon>
        <taxon>Spermatophyta</taxon>
        <taxon>Magnoliopsida</taxon>
        <taxon>Liliopsida</taxon>
        <taxon>Poales</taxon>
        <taxon>Poaceae</taxon>
        <taxon>BOP clade</taxon>
        <taxon>Pooideae</taxon>
        <taxon>Stipodae</taxon>
        <taxon>Brachypodieae</taxon>
        <taxon>Brachypodium</taxon>
    </lineage>
</organism>
<reference evidence="1" key="2">
    <citation type="submission" date="2017-06" db="EMBL/GenBank/DDBJ databases">
        <title>WGS assembly of Brachypodium distachyon.</title>
        <authorList>
            <consortium name="The International Brachypodium Initiative"/>
            <person name="Lucas S."/>
            <person name="Harmon-Smith M."/>
            <person name="Lail K."/>
            <person name="Tice H."/>
            <person name="Grimwood J."/>
            <person name="Bruce D."/>
            <person name="Barry K."/>
            <person name="Shu S."/>
            <person name="Lindquist E."/>
            <person name="Wang M."/>
            <person name="Pitluck S."/>
            <person name="Vogel J.P."/>
            <person name="Garvin D.F."/>
            <person name="Mockler T.C."/>
            <person name="Schmutz J."/>
            <person name="Rokhsar D."/>
            <person name="Bevan M.W."/>
        </authorList>
    </citation>
    <scope>NUCLEOTIDE SEQUENCE</scope>
    <source>
        <strain evidence="1">Bd21</strain>
    </source>
</reference>
<proteinExistence type="predicted"/>
<sequence>MTKWVWKIFRGDDPGLWLKIVHAKGGSQFWRAIKKTKHLMELGAAFVVGDGSRVRFWLDQWLGADALRVRFPRLFAIAADPDIAVDEGLHNPTLLFRRSLGLLDTPEWVALEQELAGVSLTDRPDSICWTLVTSGEFSTSSLYDKLMSGPSNDVGLCSGDSVL</sequence>
<protein>
    <recommendedName>
        <fullName evidence="4">Reverse transcriptase zinc-binding domain-containing protein</fullName>
    </recommendedName>
</protein>
<evidence type="ECO:0008006" key="4">
    <source>
        <dbReference type="Google" id="ProtNLM"/>
    </source>
</evidence>
<dbReference type="AlphaFoldDB" id="A0A2K2D5Q1"/>
<evidence type="ECO:0000313" key="1">
    <source>
        <dbReference type="EMBL" id="PNT69598.1"/>
    </source>
</evidence>
<dbReference type="PANTHER" id="PTHR36617">
    <property type="entry name" value="PROTEIN, PUTATIVE-RELATED"/>
    <property type="match status" value="1"/>
</dbReference>